<feature type="domain" description="Glycosyl hydrolase family 92 N-terminal" evidence="3">
    <location>
        <begin position="34"/>
        <end position="287"/>
    </location>
</feature>
<dbReference type="OrthoDB" id="449263at2759"/>
<dbReference type="GO" id="GO:0000224">
    <property type="term" value="F:peptide-N4-(N-acetyl-beta-glucosaminyl)asparagine amidase activity"/>
    <property type="evidence" value="ECO:0007669"/>
    <property type="project" value="TreeGrafter"/>
</dbReference>
<evidence type="ECO:0000313" key="5">
    <source>
        <dbReference type="Proteomes" id="UP000320762"/>
    </source>
</evidence>
<protein>
    <submittedName>
        <fullName evidence="4">Glycoside hydrolase family 92 protein</fullName>
    </submittedName>
</protein>
<evidence type="ECO:0000259" key="3">
    <source>
        <dbReference type="Pfam" id="PF17678"/>
    </source>
</evidence>
<feature type="domain" description="Glycosyl hydrolase family 92" evidence="2">
    <location>
        <begin position="293"/>
        <end position="764"/>
    </location>
</feature>
<accession>A0A550CNH2</accession>
<dbReference type="GO" id="GO:0030246">
    <property type="term" value="F:carbohydrate binding"/>
    <property type="evidence" value="ECO:0007669"/>
    <property type="project" value="InterPro"/>
</dbReference>
<name>A0A550CNH2_9AGAR</name>
<keyword evidence="4" id="KW-0378">Hydrolase</keyword>
<dbReference type="Proteomes" id="UP000320762">
    <property type="component" value="Unassembled WGS sequence"/>
</dbReference>
<dbReference type="InterPro" id="IPR050883">
    <property type="entry name" value="PNGase"/>
</dbReference>
<dbReference type="GO" id="GO:0005975">
    <property type="term" value="P:carbohydrate metabolic process"/>
    <property type="evidence" value="ECO:0007669"/>
    <property type="project" value="InterPro"/>
</dbReference>
<keyword evidence="1" id="KW-0732">Signal</keyword>
<dbReference type="SUPFAM" id="SSF48208">
    <property type="entry name" value="Six-hairpin glycosidases"/>
    <property type="match status" value="1"/>
</dbReference>
<keyword evidence="5" id="KW-1185">Reference proteome</keyword>
<dbReference type="Gene3D" id="1.20.1050.60">
    <property type="entry name" value="alpha-1,2-mannosidase"/>
    <property type="match status" value="1"/>
</dbReference>
<organism evidence="4 5">
    <name type="scientific">Schizophyllum amplum</name>
    <dbReference type="NCBI Taxonomy" id="97359"/>
    <lineage>
        <taxon>Eukaryota</taxon>
        <taxon>Fungi</taxon>
        <taxon>Dikarya</taxon>
        <taxon>Basidiomycota</taxon>
        <taxon>Agaricomycotina</taxon>
        <taxon>Agaricomycetes</taxon>
        <taxon>Agaricomycetidae</taxon>
        <taxon>Agaricales</taxon>
        <taxon>Schizophyllaceae</taxon>
        <taxon>Schizophyllum</taxon>
    </lineage>
</organism>
<dbReference type="GO" id="GO:0006516">
    <property type="term" value="P:glycoprotein catabolic process"/>
    <property type="evidence" value="ECO:0007669"/>
    <property type="project" value="TreeGrafter"/>
</dbReference>
<dbReference type="InterPro" id="IPR012939">
    <property type="entry name" value="Glyco_hydro_92"/>
</dbReference>
<dbReference type="PANTHER" id="PTHR12143:SF43">
    <property type="entry name" value="PUTATIVE-RELATED"/>
    <property type="match status" value="1"/>
</dbReference>
<reference evidence="4 5" key="1">
    <citation type="journal article" date="2019" name="New Phytol.">
        <title>Comparative genomics reveals unique wood-decay strategies and fruiting body development in the Schizophyllaceae.</title>
        <authorList>
            <person name="Almasi E."/>
            <person name="Sahu N."/>
            <person name="Krizsan K."/>
            <person name="Balint B."/>
            <person name="Kovacs G.M."/>
            <person name="Kiss B."/>
            <person name="Cseklye J."/>
            <person name="Drula E."/>
            <person name="Henrissat B."/>
            <person name="Nagy I."/>
            <person name="Chovatia M."/>
            <person name="Adam C."/>
            <person name="LaButti K."/>
            <person name="Lipzen A."/>
            <person name="Riley R."/>
            <person name="Grigoriev I.V."/>
            <person name="Nagy L.G."/>
        </authorList>
    </citation>
    <scope>NUCLEOTIDE SEQUENCE [LARGE SCALE GENOMIC DNA]</scope>
    <source>
        <strain evidence="4 5">NL-1724</strain>
    </source>
</reference>
<dbReference type="PANTHER" id="PTHR12143">
    <property type="entry name" value="PEPTIDE N-GLYCANASE PNGASE -RELATED"/>
    <property type="match status" value="1"/>
</dbReference>
<dbReference type="GO" id="GO:0005634">
    <property type="term" value="C:nucleus"/>
    <property type="evidence" value="ECO:0007669"/>
    <property type="project" value="TreeGrafter"/>
</dbReference>
<comment type="caution">
    <text evidence="4">The sequence shown here is derived from an EMBL/GenBank/DDBJ whole genome shotgun (WGS) entry which is preliminary data.</text>
</comment>
<sequence length="782" mass="86111">MTLTRNALLLLVPSAYAASLPSPFADPHCPQLDYVNPLIGNGGDTPNGSGGMIPSTAPPFAMTRWVAQTRENYVSMTPYNSTDTAVHGFQGTHQPAIWMGESGTVIVVPGAGDVKSRFVDRGMELVERDQREVLSPSYYSADLALNGGPSRVGHLRFTFNTETTPDPYVLIEASRPSVITSTPTNVTYPDGHVHIDSSRRQITGYNTERQDWIIDPISVHDAASGFKGYFCARFDRDFAAAGVLQNNTALPEDAVAAQGPLVSVYARFALTEGEEHELTVNVRVGVSFISTEQACRNVDNEIPDTMSLEDTARKTRAAWAEKLGRIEVEGAKTEDDLAVFYTAVFHSLQYPYEQDEEGKYYSGYDNSVHEGVSYNGYSIWDVYRAQWAWLIFMAPERVPGMITSMLQDYREGGWLPMWKNIVGRKIATHADSMIAEAVAKGVQGFDADLAWEAVLKDGSVPPIDDDRTEYADRQENVDYEVRAGLSTVYAQKGWVADDVHSESASRTLGYAYDDYAIYVLAKALGKPENTTSFFYERAMKSSLVLFNEETNFMEAKNADGSWAGEDNGWTEGDKWVYSFDVAHDIPGLIQKRGGKAAFAKTLDEFWKSEHADFGNEPAHHVPYLYALAGPEYAYKTQERVRLVAQENYNNTDRGLSGNEDCGQMSAWYIFSALGFYPVDPVSAEYVVGSPFFDKVTITLPPSAGEASNRPLVIVAAGAADKPYVKSVTVNSDAASSRRLDLSGGEFSVEHFWIANGGEIVFEMSAEPEGSGKVSSRRDASEL</sequence>
<evidence type="ECO:0000256" key="1">
    <source>
        <dbReference type="SAM" id="SignalP"/>
    </source>
</evidence>
<dbReference type="STRING" id="97359.A0A550CNH2"/>
<dbReference type="Gene3D" id="3.30.2080.10">
    <property type="entry name" value="GH92 mannosidase domain"/>
    <property type="match status" value="1"/>
</dbReference>
<proteinExistence type="predicted"/>
<evidence type="ECO:0000313" key="4">
    <source>
        <dbReference type="EMBL" id="TRM66350.1"/>
    </source>
</evidence>
<dbReference type="InterPro" id="IPR008928">
    <property type="entry name" value="6-hairpin_glycosidase_sf"/>
</dbReference>
<dbReference type="Gene3D" id="1.20.1610.10">
    <property type="entry name" value="alpha-1,2-mannosidases domains"/>
    <property type="match status" value="1"/>
</dbReference>
<dbReference type="NCBIfam" id="TIGR01180">
    <property type="entry name" value="aman2_put"/>
    <property type="match status" value="1"/>
</dbReference>
<dbReference type="InterPro" id="IPR005887">
    <property type="entry name" value="GH92_a_mannosidase_put"/>
</dbReference>
<dbReference type="Pfam" id="PF07971">
    <property type="entry name" value="Glyco_hydro_92"/>
    <property type="match status" value="1"/>
</dbReference>
<dbReference type="InterPro" id="IPR014718">
    <property type="entry name" value="GH-type_carb-bd"/>
</dbReference>
<feature type="signal peptide" evidence="1">
    <location>
        <begin position="1"/>
        <end position="17"/>
    </location>
</feature>
<evidence type="ECO:0000259" key="2">
    <source>
        <dbReference type="Pfam" id="PF07971"/>
    </source>
</evidence>
<gene>
    <name evidence="4" type="ORF">BD626DRAFT_487534</name>
</gene>
<dbReference type="Pfam" id="PF17678">
    <property type="entry name" value="Glyco_hydro_92N"/>
    <property type="match status" value="1"/>
</dbReference>
<dbReference type="EMBL" id="VDMD01000004">
    <property type="protein sequence ID" value="TRM66350.1"/>
    <property type="molecule type" value="Genomic_DNA"/>
</dbReference>
<dbReference type="AlphaFoldDB" id="A0A550CNH2"/>
<dbReference type="Gene3D" id="2.70.98.10">
    <property type="match status" value="1"/>
</dbReference>
<dbReference type="GO" id="GO:0005829">
    <property type="term" value="C:cytosol"/>
    <property type="evidence" value="ECO:0007669"/>
    <property type="project" value="TreeGrafter"/>
</dbReference>
<dbReference type="InterPro" id="IPR041371">
    <property type="entry name" value="GH92_N"/>
</dbReference>
<feature type="chain" id="PRO_5021865497" evidence="1">
    <location>
        <begin position="18"/>
        <end position="782"/>
    </location>
</feature>